<gene>
    <name evidence="1" type="ORF">RVF87_21325</name>
</gene>
<evidence type="ECO:0000313" key="2">
    <source>
        <dbReference type="Proteomes" id="UP001479933"/>
    </source>
</evidence>
<protein>
    <submittedName>
        <fullName evidence="1">HicB family toxin-antitoxin system</fullName>
    </submittedName>
</protein>
<dbReference type="Proteomes" id="UP001479933">
    <property type="component" value="Chromosome"/>
</dbReference>
<proteinExistence type="predicted"/>
<organism evidence="1 2">
    <name type="scientific">Gordonia hydrophobica</name>
    <dbReference type="NCBI Taxonomy" id="40516"/>
    <lineage>
        <taxon>Bacteria</taxon>
        <taxon>Bacillati</taxon>
        <taxon>Actinomycetota</taxon>
        <taxon>Actinomycetes</taxon>
        <taxon>Mycobacteriales</taxon>
        <taxon>Gordoniaceae</taxon>
        <taxon>Gordonia</taxon>
    </lineage>
</organism>
<dbReference type="RefSeq" id="WP_066169531.1">
    <property type="nucleotide sequence ID" value="NZ_CP136137.1"/>
</dbReference>
<reference evidence="1 2" key="1">
    <citation type="journal article" date="2023" name="Virus Evol.">
        <title>Computational host range prediction-The good, the bad, and the ugly.</title>
        <authorList>
            <person name="Howell A.A."/>
            <person name="Versoza C.J."/>
            <person name="Pfeifer S.P."/>
        </authorList>
    </citation>
    <scope>NUCLEOTIDE SEQUENCE [LARGE SCALE GENOMIC DNA]</scope>
    <source>
        <strain evidence="1 2">1610/1b</strain>
    </source>
</reference>
<dbReference type="EMBL" id="CP136137">
    <property type="protein sequence ID" value="WYY07492.1"/>
    <property type="molecule type" value="Genomic_DNA"/>
</dbReference>
<sequence length="134" mass="14803">MTMYKVNVHREDKWWIIHVPELDGINGVDECVGQSRRLADVENDARDIIGLVADVAPSTIDLRMRISVDGIGDDLADVLSHIAEDRAIASEAEQRAIEASRAIARQMRDHGVPVRDIATVTGVSYQRAQQLVSS</sequence>
<keyword evidence="2" id="KW-1185">Reference proteome</keyword>
<name>A0ABZ2U1M4_9ACTN</name>
<accession>A0ABZ2U1M4</accession>
<evidence type="ECO:0000313" key="1">
    <source>
        <dbReference type="EMBL" id="WYY07492.1"/>
    </source>
</evidence>